<keyword evidence="4" id="KW-1185">Reference proteome</keyword>
<dbReference type="Proteomes" id="UP001333710">
    <property type="component" value="Chromosome"/>
</dbReference>
<dbReference type="RefSeq" id="WP_338292320.1">
    <property type="nucleotide sequence ID" value="NZ_AP027272.1"/>
</dbReference>
<keyword evidence="1" id="KW-0443">Lipid metabolism</keyword>
<proteinExistence type="predicted"/>
<evidence type="ECO:0000313" key="4">
    <source>
        <dbReference type="Proteomes" id="UP001333710"/>
    </source>
</evidence>
<dbReference type="Pfam" id="PF01734">
    <property type="entry name" value="Patatin"/>
    <property type="match status" value="1"/>
</dbReference>
<dbReference type="SUPFAM" id="SSF52151">
    <property type="entry name" value="FabD/lysophospholipase-like"/>
    <property type="match status" value="1"/>
</dbReference>
<dbReference type="InterPro" id="IPR002641">
    <property type="entry name" value="PNPLA_dom"/>
</dbReference>
<sequence length="373" mass="41775">MKTVLNVYAGPRAMQMLKVYGFNPDLFHTVLGASGGPKWFVLAGIDRVLISEFFRDRQQPLNMVGSSAGAFRFACLTQPDPVSAINRLAKEYSETVYSDKPTIDEISDKAVALLENMLPRENRQHVVDNPIFVAHLIAARCRGLLAPERKSIQYPGLLVSAVANGLSRRYLDKFYERFVFSGNQQPLSFEDPAGLHTQHVKLTENNIIDALLASGAIPGVLRGIPDIEGAGKGMFRDGGVTDYHFDLQFKSTARPDEQNTAAHQQVNNDLVLFPHFFAVPKPGWFDKSLPWRHPHRSSYDNVVMVVPSDEFVASLPFGKIPDRHDFTKIPVNERLQYWKTVLSETDRLGEAFMALQNPAQLQSVLQPLPFKLS</sequence>
<dbReference type="KEGG" id="pmaw:MACH26_18150"/>
<evidence type="ECO:0000313" key="3">
    <source>
        <dbReference type="EMBL" id="BDX06294.1"/>
    </source>
</evidence>
<name>A0AA48HJ95_9ALTE</name>
<dbReference type="InterPro" id="IPR016035">
    <property type="entry name" value="Acyl_Trfase/lysoPLipase"/>
</dbReference>
<reference evidence="3" key="1">
    <citation type="submission" date="2023-01" db="EMBL/GenBank/DDBJ databases">
        <title>Complete genome sequence of Planctobacterium marinum strain Dej080120_11.</title>
        <authorList>
            <person name="Ueki S."/>
            <person name="Maruyama F."/>
        </authorList>
    </citation>
    <scope>NUCLEOTIDE SEQUENCE</scope>
    <source>
        <strain evidence="3">Dej080120_11</strain>
    </source>
</reference>
<protein>
    <recommendedName>
        <fullName evidence="2">PNPLA domain-containing protein</fullName>
    </recommendedName>
</protein>
<evidence type="ECO:0000259" key="2">
    <source>
        <dbReference type="Pfam" id="PF01734"/>
    </source>
</evidence>
<dbReference type="EMBL" id="AP027272">
    <property type="protein sequence ID" value="BDX06294.1"/>
    <property type="molecule type" value="Genomic_DNA"/>
</dbReference>
<accession>A0AA48HJ95</accession>
<organism evidence="3 4">
    <name type="scientific">Planctobacterium marinum</name>
    <dbReference type="NCBI Taxonomy" id="1631968"/>
    <lineage>
        <taxon>Bacteria</taxon>
        <taxon>Pseudomonadati</taxon>
        <taxon>Pseudomonadota</taxon>
        <taxon>Gammaproteobacteria</taxon>
        <taxon>Alteromonadales</taxon>
        <taxon>Alteromonadaceae</taxon>
        <taxon>Planctobacterium</taxon>
    </lineage>
</organism>
<dbReference type="AlphaFoldDB" id="A0AA48HJ95"/>
<dbReference type="GO" id="GO:0006629">
    <property type="term" value="P:lipid metabolic process"/>
    <property type="evidence" value="ECO:0007669"/>
    <property type="project" value="UniProtKB-KW"/>
</dbReference>
<gene>
    <name evidence="3" type="ORF">MACH26_18150</name>
</gene>
<evidence type="ECO:0000256" key="1">
    <source>
        <dbReference type="ARBA" id="ARBA00023098"/>
    </source>
</evidence>
<feature type="domain" description="PNPLA" evidence="2">
    <location>
        <begin position="35"/>
        <end position="242"/>
    </location>
</feature>